<dbReference type="Proteomes" id="UP000245469">
    <property type="component" value="Unassembled WGS sequence"/>
</dbReference>
<gene>
    <name evidence="1" type="ORF">BXY45_11551</name>
</gene>
<evidence type="ECO:0000313" key="1">
    <source>
        <dbReference type="EMBL" id="PWJ53034.1"/>
    </source>
</evidence>
<evidence type="ECO:0000313" key="2">
    <source>
        <dbReference type="Proteomes" id="UP000245469"/>
    </source>
</evidence>
<comment type="caution">
    <text evidence="1">The sequence shown here is derived from an EMBL/GenBank/DDBJ whole genome shotgun (WGS) entry which is preliminary data.</text>
</comment>
<organism evidence="1 2">
    <name type="scientific">Quadrisphaera granulorum</name>
    <dbReference type="NCBI Taxonomy" id="317664"/>
    <lineage>
        <taxon>Bacteria</taxon>
        <taxon>Bacillati</taxon>
        <taxon>Actinomycetota</taxon>
        <taxon>Actinomycetes</taxon>
        <taxon>Kineosporiales</taxon>
        <taxon>Kineosporiaceae</taxon>
        <taxon>Quadrisphaera</taxon>
    </lineage>
</organism>
<reference evidence="1 2" key="1">
    <citation type="submission" date="2018-03" db="EMBL/GenBank/DDBJ databases">
        <title>Genomic Encyclopedia of Archaeal and Bacterial Type Strains, Phase II (KMG-II): from individual species to whole genera.</title>
        <authorList>
            <person name="Goeker M."/>
        </authorList>
    </citation>
    <scope>NUCLEOTIDE SEQUENCE [LARGE SCALE GENOMIC DNA]</scope>
    <source>
        <strain evidence="1 2">DSM 44889</strain>
    </source>
</reference>
<keyword evidence="2" id="KW-1185">Reference proteome</keyword>
<accession>A0A316A894</accession>
<sequence>MGGAPAVGVVESIGGRDVAVGTLLPHRTRGRDSASFAYRAEFLADAEAHALDPALPLRGGRRLQGHQR</sequence>
<proteinExistence type="predicted"/>
<dbReference type="AlphaFoldDB" id="A0A316A894"/>
<name>A0A316A894_9ACTN</name>
<dbReference type="EMBL" id="QGDQ01000015">
    <property type="protein sequence ID" value="PWJ53034.1"/>
    <property type="molecule type" value="Genomic_DNA"/>
</dbReference>
<protein>
    <submittedName>
        <fullName evidence="1">Uncharacterized protein</fullName>
    </submittedName>
</protein>